<dbReference type="EMBL" id="QPJU01000002">
    <property type="protein sequence ID" value="RCX10666.1"/>
    <property type="molecule type" value="Genomic_DNA"/>
</dbReference>
<evidence type="ECO:0000313" key="3">
    <source>
        <dbReference type="EMBL" id="RCX10666.1"/>
    </source>
</evidence>
<comment type="caution">
    <text evidence="3">The sequence shown here is derived from an EMBL/GenBank/DDBJ whole genome shotgun (WGS) entry which is preliminary data.</text>
</comment>
<sequence length="342" mass="37100">MSTFASMDVHTHVVPAEFPPYLGRRLGVRWPSMADAQPCHKHVMLDGKVYRTVSHQCWDCQVRLADMDAMQVGQQVLSPMPELLSYWLEGADAQVLTRFLNERIAAMVQQAPARFVGLGAVPLQDVERAIDELDHAVHQCGLAGVEIGSNIDGVSIGDARFEPFFAAAERWGAAIFVHALRPAGMDRLVGPPILEQALAFPGEVGLAAASLLTGGTLARHPRLRIAFSHGGGTLAQLLPRLQHAWEQFAPLQQAMPVAPRTAARSMFYDDLVYDAAGIAFLIESFGLGQLMLGSDYPFAIMDKDPVGRIAALPLDAAAQQALRLGNALRWLGRTPAEEPKNG</sequence>
<dbReference type="Pfam" id="PF04909">
    <property type="entry name" value="Amidohydro_2"/>
    <property type="match status" value="1"/>
</dbReference>
<dbReference type="GO" id="GO:0016831">
    <property type="term" value="F:carboxy-lyase activity"/>
    <property type="evidence" value="ECO:0007669"/>
    <property type="project" value="InterPro"/>
</dbReference>
<dbReference type="Gene3D" id="3.20.20.140">
    <property type="entry name" value="Metal-dependent hydrolases"/>
    <property type="match status" value="1"/>
</dbReference>
<dbReference type="AlphaFoldDB" id="A0A369AR00"/>
<keyword evidence="4" id="KW-1185">Reference proteome</keyword>
<dbReference type="GO" id="GO:0005737">
    <property type="term" value="C:cytoplasm"/>
    <property type="evidence" value="ECO:0007669"/>
    <property type="project" value="TreeGrafter"/>
</dbReference>
<accession>A0A369AR00</accession>
<dbReference type="Proteomes" id="UP000252174">
    <property type="component" value="Unassembled WGS sequence"/>
</dbReference>
<dbReference type="PANTHER" id="PTHR21240">
    <property type="entry name" value="2-AMINO-3-CARBOXYLMUCONATE-6-SEMIALDEHYDE DECARBOXYLASE"/>
    <property type="match status" value="1"/>
</dbReference>
<dbReference type="OrthoDB" id="8673173at2"/>
<proteinExistence type="predicted"/>
<dbReference type="InterPro" id="IPR032466">
    <property type="entry name" value="Metal_Hydrolase"/>
</dbReference>
<dbReference type="GO" id="GO:0016787">
    <property type="term" value="F:hydrolase activity"/>
    <property type="evidence" value="ECO:0007669"/>
    <property type="project" value="InterPro"/>
</dbReference>
<protein>
    <submittedName>
        <fullName evidence="3">Aminocarboxymuconate-semialdehyde decarboxylase</fullName>
    </submittedName>
</protein>
<dbReference type="PANTHER" id="PTHR21240:SF28">
    <property type="entry name" value="ISO-OROTATE DECARBOXYLASE (EUROFUNG)"/>
    <property type="match status" value="1"/>
</dbReference>
<organism evidence="3 4">
    <name type="scientific">Extensimonas vulgaris</name>
    <dbReference type="NCBI Taxonomy" id="1031594"/>
    <lineage>
        <taxon>Bacteria</taxon>
        <taxon>Pseudomonadati</taxon>
        <taxon>Pseudomonadota</taxon>
        <taxon>Betaproteobacteria</taxon>
        <taxon>Burkholderiales</taxon>
        <taxon>Comamonadaceae</taxon>
        <taxon>Extensimonas</taxon>
    </lineage>
</organism>
<reference evidence="3 4" key="1">
    <citation type="submission" date="2018-07" db="EMBL/GenBank/DDBJ databases">
        <title>Genomic Encyclopedia of Type Strains, Phase IV (KMG-IV): sequencing the most valuable type-strain genomes for metagenomic binning, comparative biology and taxonomic classification.</title>
        <authorList>
            <person name="Goeker M."/>
        </authorList>
    </citation>
    <scope>NUCLEOTIDE SEQUENCE [LARGE SCALE GENOMIC DNA]</scope>
    <source>
        <strain evidence="3 4">DSM 100911</strain>
    </source>
</reference>
<feature type="domain" description="Amidohydrolase-related" evidence="2">
    <location>
        <begin position="8"/>
        <end position="332"/>
    </location>
</feature>
<dbReference type="GO" id="GO:0019748">
    <property type="term" value="P:secondary metabolic process"/>
    <property type="evidence" value="ECO:0007669"/>
    <property type="project" value="TreeGrafter"/>
</dbReference>
<evidence type="ECO:0000256" key="1">
    <source>
        <dbReference type="ARBA" id="ARBA00023239"/>
    </source>
</evidence>
<name>A0A369AR00_9BURK</name>
<dbReference type="RefSeq" id="WP_114482270.1">
    <property type="nucleotide sequence ID" value="NZ_QPJU01000002.1"/>
</dbReference>
<keyword evidence="1" id="KW-0456">Lyase</keyword>
<gene>
    <name evidence="3" type="ORF">DFR45_10267</name>
</gene>
<evidence type="ECO:0000259" key="2">
    <source>
        <dbReference type="Pfam" id="PF04909"/>
    </source>
</evidence>
<dbReference type="InterPro" id="IPR032465">
    <property type="entry name" value="ACMSD"/>
</dbReference>
<dbReference type="InterPro" id="IPR006680">
    <property type="entry name" value="Amidohydro-rel"/>
</dbReference>
<dbReference type="SUPFAM" id="SSF51556">
    <property type="entry name" value="Metallo-dependent hydrolases"/>
    <property type="match status" value="1"/>
</dbReference>
<evidence type="ECO:0000313" key="4">
    <source>
        <dbReference type="Proteomes" id="UP000252174"/>
    </source>
</evidence>